<dbReference type="InterPro" id="IPR008969">
    <property type="entry name" value="CarboxyPept-like_regulatory"/>
</dbReference>
<keyword evidence="6" id="KW-1185">Reference proteome</keyword>
<dbReference type="Gene3D" id="2.40.170.20">
    <property type="entry name" value="TonB-dependent receptor, beta-barrel domain"/>
    <property type="match status" value="1"/>
</dbReference>
<dbReference type="InterPro" id="IPR041700">
    <property type="entry name" value="OMP_b-brl_3"/>
</dbReference>
<proteinExistence type="predicted"/>
<organism evidence="5 6">
    <name type="scientific">Polaribacter ponticola</name>
    <dbReference type="NCBI Taxonomy" id="2978475"/>
    <lineage>
        <taxon>Bacteria</taxon>
        <taxon>Pseudomonadati</taxon>
        <taxon>Bacteroidota</taxon>
        <taxon>Flavobacteriia</taxon>
        <taxon>Flavobacteriales</taxon>
        <taxon>Flavobacteriaceae</taxon>
    </lineage>
</organism>
<gene>
    <name evidence="5" type="ORF">N5A56_006185</name>
</gene>
<dbReference type="PANTHER" id="PTHR40980">
    <property type="entry name" value="PLUG DOMAIN-CONTAINING PROTEIN"/>
    <property type="match status" value="1"/>
</dbReference>
<feature type="domain" description="Outer membrane protein beta-barrel" evidence="4">
    <location>
        <begin position="367"/>
        <end position="759"/>
    </location>
</feature>
<evidence type="ECO:0000313" key="6">
    <source>
        <dbReference type="Proteomes" id="UP001151478"/>
    </source>
</evidence>
<comment type="subcellular location">
    <subcellularLocation>
        <location evidence="1">Cell outer membrane</location>
    </subcellularLocation>
</comment>
<keyword evidence="2" id="KW-0472">Membrane</keyword>
<keyword evidence="3" id="KW-0998">Cell outer membrane</keyword>
<accession>A0ABT5S7F1</accession>
<dbReference type="Pfam" id="PF14905">
    <property type="entry name" value="OMP_b-brl_3"/>
    <property type="match status" value="1"/>
</dbReference>
<evidence type="ECO:0000313" key="5">
    <source>
        <dbReference type="EMBL" id="MDD7914034.1"/>
    </source>
</evidence>
<dbReference type="Proteomes" id="UP001151478">
    <property type="component" value="Unassembled WGS sequence"/>
</dbReference>
<dbReference type="PANTHER" id="PTHR40980:SF4">
    <property type="entry name" value="TONB-DEPENDENT RECEPTOR-LIKE BETA-BARREL DOMAIN-CONTAINING PROTEIN"/>
    <property type="match status" value="1"/>
</dbReference>
<comment type="caution">
    <text evidence="5">The sequence shown here is derived from an EMBL/GenBank/DDBJ whole genome shotgun (WGS) entry which is preliminary data.</text>
</comment>
<dbReference type="Gene3D" id="2.60.40.1120">
    <property type="entry name" value="Carboxypeptidase-like, regulatory domain"/>
    <property type="match status" value="1"/>
</dbReference>
<evidence type="ECO:0000256" key="2">
    <source>
        <dbReference type="ARBA" id="ARBA00023136"/>
    </source>
</evidence>
<reference evidence="5" key="1">
    <citation type="submission" date="2023-02" db="EMBL/GenBank/DDBJ databases">
        <title>Polaribacter ponticola sp. nov., isolated from seawater.</title>
        <authorList>
            <person name="Baek J.H."/>
            <person name="Kim J.M."/>
            <person name="Choi D.G."/>
            <person name="Jeon C.O."/>
        </authorList>
    </citation>
    <scope>NUCLEOTIDE SEQUENCE</scope>
    <source>
        <strain evidence="5">MSW5</strain>
    </source>
</reference>
<dbReference type="EMBL" id="JAOSLC020000003">
    <property type="protein sequence ID" value="MDD7914034.1"/>
    <property type="molecule type" value="Genomic_DNA"/>
</dbReference>
<evidence type="ECO:0000259" key="4">
    <source>
        <dbReference type="Pfam" id="PF14905"/>
    </source>
</evidence>
<dbReference type="InterPro" id="IPR036942">
    <property type="entry name" value="Beta-barrel_TonB_sf"/>
</dbReference>
<dbReference type="SUPFAM" id="SSF56935">
    <property type="entry name" value="Porins"/>
    <property type="match status" value="1"/>
</dbReference>
<evidence type="ECO:0000256" key="3">
    <source>
        <dbReference type="ARBA" id="ARBA00023237"/>
    </source>
</evidence>
<protein>
    <submittedName>
        <fullName evidence="5">Outer membrane beta-barrel family protein</fullName>
    </submittedName>
</protein>
<dbReference type="Pfam" id="PF13715">
    <property type="entry name" value="CarbopepD_reg_2"/>
    <property type="match status" value="1"/>
</dbReference>
<evidence type="ECO:0000256" key="1">
    <source>
        <dbReference type="ARBA" id="ARBA00004442"/>
    </source>
</evidence>
<dbReference type="SUPFAM" id="SSF49464">
    <property type="entry name" value="Carboxypeptidase regulatory domain-like"/>
    <property type="match status" value="1"/>
</dbReference>
<name>A0ABT5S7F1_9FLAO</name>
<dbReference type="RefSeq" id="WP_265724706.1">
    <property type="nucleotide sequence ID" value="NZ_JAOSLC020000003.1"/>
</dbReference>
<sequence length="782" mass="89303">MLLFLALFFITNLNAQHRITGIITDVEKNPLEYANVVLKNATTNQLITGVITNSQGEFEISLKTSQKVIMELSFIGYTSVSKQLHITKNSNLGVFILKEDSNLLESVTITATKPMLSRREDKLVFNVQNSPLKINANGMEVLRQTPLLWVEENSISMRNEAVVVFVNGKKINLSGDQLTNYVRTIKSENIKSIEITTSKSAKLDANSKGGSINIILLKKRLGFNGSVHTAYKFAREGYYQTYASSNFNYGAETWNLYGNYNNVKYTGLRRINILSNFSQQQSQIETLNTENYNDQRHYSQLGFVSSFGTNHELGIEVFSAIVNKNSPILADLSFYKNQVLEDKGQISTTNTPKNNLFTAVVNYSWKIDKNQALKVFADYLNQNNAAKRTTKSVYSMGNFEDTFEKYDADASAISYALQTDYAAQVSKKTKLETGFKYGFIDKGNDLLTEYEVQNTFIIDPNRTTSLDYKEQISAAYMSVSSNFTATNFLKLGLRVENTSLNRINNYTGAKVTQNYTNWFPSIFYSKKLASTKSISASYSRSIQRPSFQLLNNEIQKINDFNFIVGNPDLTPEFKNAFEITYQQKKNVISLYYNRTIDNINAVYFVENDIAYLKNQNIGTHVEYGVEYGSSKKLTNWWSLQYSATLFHSKFLDGNQQSNFEKTSLYTNFSTNFTLNNTTHFDVIGRYISPTTAPFNENEAYHSFIFVFKKSFLQKKLQLRVTIDDVFNTIKYNSVNTFENYTTRKADKPMTQKMYVGLTYNFTSKAKTASKRNRSKNDARRRL</sequence>